<dbReference type="AlphaFoldDB" id="A0A183F0N6"/>
<evidence type="ECO:0000313" key="2">
    <source>
        <dbReference type="Proteomes" id="UP000271098"/>
    </source>
</evidence>
<organism evidence="3">
    <name type="scientific">Gongylonema pulchrum</name>
    <dbReference type="NCBI Taxonomy" id="637853"/>
    <lineage>
        <taxon>Eukaryota</taxon>
        <taxon>Metazoa</taxon>
        <taxon>Ecdysozoa</taxon>
        <taxon>Nematoda</taxon>
        <taxon>Chromadorea</taxon>
        <taxon>Rhabditida</taxon>
        <taxon>Spirurina</taxon>
        <taxon>Spiruromorpha</taxon>
        <taxon>Spiruroidea</taxon>
        <taxon>Gongylonematidae</taxon>
        <taxon>Gongylonema</taxon>
    </lineage>
</organism>
<evidence type="ECO:0000313" key="1">
    <source>
        <dbReference type="EMBL" id="VDN49462.1"/>
    </source>
</evidence>
<dbReference type="EMBL" id="UYRT01114028">
    <property type="protein sequence ID" value="VDN49462.1"/>
    <property type="molecule type" value="Genomic_DNA"/>
</dbReference>
<name>A0A183F0N6_9BILA</name>
<protein>
    <submittedName>
        <fullName evidence="1 3">Uncharacterized protein</fullName>
    </submittedName>
</protein>
<dbReference type="Proteomes" id="UP000271098">
    <property type="component" value="Unassembled WGS sequence"/>
</dbReference>
<proteinExistence type="predicted"/>
<reference evidence="1 2" key="2">
    <citation type="submission" date="2018-11" db="EMBL/GenBank/DDBJ databases">
        <authorList>
            <consortium name="Pathogen Informatics"/>
        </authorList>
    </citation>
    <scope>NUCLEOTIDE SEQUENCE [LARGE SCALE GENOMIC DNA]</scope>
</reference>
<evidence type="ECO:0000313" key="3">
    <source>
        <dbReference type="WBParaSite" id="GPUH_0002680701-mRNA-1"/>
    </source>
</evidence>
<keyword evidence="2" id="KW-1185">Reference proteome</keyword>
<sequence length="68" mass="7833">MIVQKQQQQLLLQPLLQLRQIFEQMASAQGYRLLCRRVNSVALFLIRSASNKPVNEKLKTESTITTCD</sequence>
<accession>A0A183F0N6</accession>
<gene>
    <name evidence="1" type="ORF">GPUH_LOCUS26779</name>
</gene>
<dbReference type="WBParaSite" id="GPUH_0002680701-mRNA-1">
    <property type="protein sequence ID" value="GPUH_0002680701-mRNA-1"/>
    <property type="gene ID" value="GPUH_0002680701"/>
</dbReference>
<reference evidence="3" key="1">
    <citation type="submission" date="2016-06" db="UniProtKB">
        <authorList>
            <consortium name="WormBaseParasite"/>
        </authorList>
    </citation>
    <scope>IDENTIFICATION</scope>
</reference>